<dbReference type="EMBL" id="DXHV01000077">
    <property type="protein sequence ID" value="HIW01285.1"/>
    <property type="molecule type" value="Genomic_DNA"/>
</dbReference>
<feature type="compositionally biased region" description="Polar residues" evidence="2">
    <location>
        <begin position="468"/>
        <end position="479"/>
    </location>
</feature>
<feature type="domain" description="HD" evidence="3">
    <location>
        <begin position="160"/>
        <end position="280"/>
    </location>
</feature>
<sequence length="500" mass="54342">MVEKYQNVEGIFVTSDVNKGTDKNSNPYWSLTLNDVTGSVQAKIWAVNGVLSPENLESRVFVRVRGQVNFYRDTKQLRIDVLQILTDEEKAVLRLEDYVPPSPYNGEALMQELMQLVDQAVAGSPWERLVHAYFDEEANRQAFLNASAARAVHHVGRGGLVAHTLEVCRVCQALTELFPALDRPALLTAALFHDIGKVREMATDVFEVSYTTQGNLIGHIVLGVAMLEPYCQKAELPGPLKDHLFHLILSHHGRIDYGAVKEPATMEAVVLSSADYLDAKLNTMAGLFEQLQEGQFTPMQREFGRALFKPVTTASLAGEDGARGEGSPVSQPVAQGVQDSMPGQQPAQQFATRAAQPSCPADSGFGEAYRPQDGRLCRSQAPGTPGAQGTAMAPATGSHTVRHRETPPDGPDAQLPSEEAFWASESYLASLQEEAATLAPEDAAPAEPAPWLGTQEQVRPRRRIQPSAERSQGTRSAGKSQGRKEEGTVTQMHPGSLLGL</sequence>
<dbReference type="SMART" id="SM00471">
    <property type="entry name" value="HDc"/>
    <property type="match status" value="1"/>
</dbReference>
<dbReference type="PANTHER" id="PTHR37294:SF1">
    <property type="entry name" value="3'-5' EXORIBONUCLEASE YHAM"/>
    <property type="match status" value="1"/>
</dbReference>
<comment type="caution">
    <text evidence="4">The sequence shown here is derived from an EMBL/GenBank/DDBJ whole genome shotgun (WGS) entry which is preliminary data.</text>
</comment>
<dbReference type="GO" id="GO:0016787">
    <property type="term" value="F:hydrolase activity"/>
    <property type="evidence" value="ECO:0007669"/>
    <property type="project" value="UniProtKB-KW"/>
</dbReference>
<dbReference type="Gene3D" id="2.40.50.140">
    <property type="entry name" value="Nucleic acid-binding proteins"/>
    <property type="match status" value="1"/>
</dbReference>
<evidence type="ECO:0000256" key="2">
    <source>
        <dbReference type="SAM" id="MobiDB-lite"/>
    </source>
</evidence>
<dbReference type="InterPro" id="IPR006675">
    <property type="entry name" value="HDIG_dom"/>
</dbReference>
<dbReference type="CDD" id="cd04492">
    <property type="entry name" value="YhaM_OBF_like"/>
    <property type="match status" value="1"/>
</dbReference>
<proteinExistence type="predicted"/>
<gene>
    <name evidence="4" type="ORF">H9894_08880</name>
</gene>
<evidence type="ECO:0000313" key="4">
    <source>
        <dbReference type="EMBL" id="HIW01285.1"/>
    </source>
</evidence>
<dbReference type="Gene3D" id="1.10.3210.10">
    <property type="entry name" value="Hypothetical protein af1432"/>
    <property type="match status" value="1"/>
</dbReference>
<dbReference type="AlphaFoldDB" id="A0A9D1PXA7"/>
<dbReference type="GO" id="GO:0031125">
    <property type="term" value="P:rRNA 3'-end processing"/>
    <property type="evidence" value="ECO:0007669"/>
    <property type="project" value="TreeGrafter"/>
</dbReference>
<evidence type="ECO:0000313" key="5">
    <source>
        <dbReference type="Proteomes" id="UP000886752"/>
    </source>
</evidence>
<dbReference type="SUPFAM" id="SSF50249">
    <property type="entry name" value="Nucleic acid-binding proteins"/>
    <property type="match status" value="1"/>
</dbReference>
<keyword evidence="1" id="KW-0378">Hydrolase</keyword>
<dbReference type="InterPro" id="IPR050798">
    <property type="entry name" value="YhaM_exoribonuc/phosphodiest"/>
</dbReference>
<dbReference type="PANTHER" id="PTHR37294">
    <property type="entry name" value="3'-5' EXORIBONUCLEASE YHAM"/>
    <property type="match status" value="1"/>
</dbReference>
<dbReference type="Pfam" id="PF01966">
    <property type="entry name" value="HD"/>
    <property type="match status" value="1"/>
</dbReference>
<organism evidence="4 5">
    <name type="scientific">Candidatus Desulfovibrio intestinipullorum</name>
    <dbReference type="NCBI Taxonomy" id="2838536"/>
    <lineage>
        <taxon>Bacteria</taxon>
        <taxon>Pseudomonadati</taxon>
        <taxon>Thermodesulfobacteriota</taxon>
        <taxon>Desulfovibrionia</taxon>
        <taxon>Desulfovibrionales</taxon>
        <taxon>Desulfovibrionaceae</taxon>
        <taxon>Desulfovibrio</taxon>
    </lineage>
</organism>
<dbReference type="NCBIfam" id="TIGR00277">
    <property type="entry name" value="HDIG"/>
    <property type="match status" value="1"/>
</dbReference>
<dbReference type="CDD" id="cd00077">
    <property type="entry name" value="HDc"/>
    <property type="match status" value="1"/>
</dbReference>
<feature type="compositionally biased region" description="Polar residues" evidence="2">
    <location>
        <begin position="328"/>
        <end position="351"/>
    </location>
</feature>
<dbReference type="PROSITE" id="PS51831">
    <property type="entry name" value="HD"/>
    <property type="match status" value="1"/>
</dbReference>
<dbReference type="InterPro" id="IPR012340">
    <property type="entry name" value="NA-bd_OB-fold"/>
</dbReference>
<feature type="region of interest" description="Disordered" evidence="2">
    <location>
        <begin position="317"/>
        <end position="416"/>
    </location>
</feature>
<evidence type="ECO:0000259" key="3">
    <source>
        <dbReference type="PROSITE" id="PS51831"/>
    </source>
</evidence>
<evidence type="ECO:0000256" key="1">
    <source>
        <dbReference type="ARBA" id="ARBA00022801"/>
    </source>
</evidence>
<feature type="region of interest" description="Disordered" evidence="2">
    <location>
        <begin position="439"/>
        <end position="500"/>
    </location>
</feature>
<protein>
    <submittedName>
        <fullName evidence="4">HD domain-containing protein</fullName>
    </submittedName>
</protein>
<reference evidence="4" key="2">
    <citation type="submission" date="2021-04" db="EMBL/GenBank/DDBJ databases">
        <authorList>
            <person name="Gilroy R."/>
        </authorList>
    </citation>
    <scope>NUCLEOTIDE SEQUENCE</scope>
    <source>
        <strain evidence="4">ChiHecec2B26-446</strain>
    </source>
</reference>
<dbReference type="InterPro" id="IPR003607">
    <property type="entry name" value="HD/PDEase_dom"/>
</dbReference>
<reference evidence="4" key="1">
    <citation type="journal article" date="2021" name="PeerJ">
        <title>Extensive microbial diversity within the chicken gut microbiome revealed by metagenomics and culture.</title>
        <authorList>
            <person name="Gilroy R."/>
            <person name="Ravi A."/>
            <person name="Getino M."/>
            <person name="Pursley I."/>
            <person name="Horton D.L."/>
            <person name="Alikhan N.F."/>
            <person name="Baker D."/>
            <person name="Gharbi K."/>
            <person name="Hall N."/>
            <person name="Watson M."/>
            <person name="Adriaenssens E.M."/>
            <person name="Foster-Nyarko E."/>
            <person name="Jarju S."/>
            <person name="Secka A."/>
            <person name="Antonio M."/>
            <person name="Oren A."/>
            <person name="Chaudhuri R.R."/>
            <person name="La Ragione R."/>
            <person name="Hildebrand F."/>
            <person name="Pallen M.J."/>
        </authorList>
    </citation>
    <scope>NUCLEOTIDE SEQUENCE</scope>
    <source>
        <strain evidence="4">ChiHecec2B26-446</strain>
    </source>
</reference>
<name>A0A9D1PXA7_9BACT</name>
<accession>A0A9D1PXA7</accession>
<dbReference type="SUPFAM" id="SSF109604">
    <property type="entry name" value="HD-domain/PDEase-like"/>
    <property type="match status" value="1"/>
</dbReference>
<dbReference type="Proteomes" id="UP000886752">
    <property type="component" value="Unassembled WGS sequence"/>
</dbReference>
<dbReference type="InterPro" id="IPR006674">
    <property type="entry name" value="HD_domain"/>
</dbReference>
<feature type="compositionally biased region" description="Low complexity" evidence="2">
    <location>
        <begin position="439"/>
        <end position="450"/>
    </location>
</feature>